<evidence type="ECO:0000256" key="1">
    <source>
        <dbReference type="SAM" id="MobiDB-lite"/>
    </source>
</evidence>
<evidence type="ECO:0000313" key="4">
    <source>
        <dbReference type="Proteomes" id="UP001652700"/>
    </source>
</evidence>
<keyword evidence="4" id="KW-1185">Reference proteome</keyword>
<protein>
    <submittedName>
        <fullName evidence="3">Uncharacterized protein</fullName>
    </submittedName>
</protein>
<reference evidence="3" key="1">
    <citation type="submission" date="2025-05" db="UniProtKB">
        <authorList>
            <consortium name="EnsemblMetazoa"/>
        </authorList>
    </citation>
    <scope>IDENTIFICATION</scope>
</reference>
<keyword evidence="2" id="KW-1133">Transmembrane helix</keyword>
<sequence>MENRLSVEKSNQKMSRAQRIIESALKQISQDDVSQSYNETAVNNKIEIYDDATQTSGSTELAAPDLTAESQNDMSSNSAMQEEIITSCDDDYVDNTSEDENWEPLSKKASNGIIIEYIQVIQRTQILHQTGLVVILIKIVMLVLIM</sequence>
<name>A0ABM5ISJ2_DIAVI</name>
<feature type="transmembrane region" description="Helical" evidence="2">
    <location>
        <begin position="126"/>
        <end position="145"/>
    </location>
</feature>
<dbReference type="Proteomes" id="UP001652700">
    <property type="component" value="Unplaced"/>
</dbReference>
<evidence type="ECO:0000256" key="2">
    <source>
        <dbReference type="SAM" id="Phobius"/>
    </source>
</evidence>
<dbReference type="GeneID" id="114334769"/>
<organism evidence="3 4">
    <name type="scientific">Diabrotica virgifera virgifera</name>
    <name type="common">western corn rootworm</name>
    <dbReference type="NCBI Taxonomy" id="50390"/>
    <lineage>
        <taxon>Eukaryota</taxon>
        <taxon>Metazoa</taxon>
        <taxon>Ecdysozoa</taxon>
        <taxon>Arthropoda</taxon>
        <taxon>Hexapoda</taxon>
        <taxon>Insecta</taxon>
        <taxon>Pterygota</taxon>
        <taxon>Neoptera</taxon>
        <taxon>Endopterygota</taxon>
        <taxon>Coleoptera</taxon>
        <taxon>Polyphaga</taxon>
        <taxon>Cucujiformia</taxon>
        <taxon>Chrysomeloidea</taxon>
        <taxon>Chrysomelidae</taxon>
        <taxon>Galerucinae</taxon>
        <taxon>Diabroticina</taxon>
        <taxon>Diabroticites</taxon>
        <taxon>Diabrotica</taxon>
    </lineage>
</organism>
<feature type="compositionally biased region" description="Polar residues" evidence="1">
    <location>
        <begin position="68"/>
        <end position="78"/>
    </location>
</feature>
<dbReference type="EnsemblMetazoa" id="XM_028284858.2">
    <property type="protein sequence ID" value="XP_028140659.2"/>
    <property type="gene ID" value="LOC114334769"/>
</dbReference>
<feature type="region of interest" description="Disordered" evidence="1">
    <location>
        <begin position="53"/>
        <end position="78"/>
    </location>
</feature>
<accession>A0ABM5ISJ2</accession>
<proteinExistence type="predicted"/>
<keyword evidence="2" id="KW-0812">Transmembrane</keyword>
<keyword evidence="2" id="KW-0472">Membrane</keyword>
<dbReference type="RefSeq" id="XP_028140659.2">
    <property type="nucleotide sequence ID" value="XM_028284858.2"/>
</dbReference>
<evidence type="ECO:0000313" key="3">
    <source>
        <dbReference type="EnsemblMetazoa" id="XP_028140659.2"/>
    </source>
</evidence>